<keyword evidence="2" id="KW-1185">Reference proteome</keyword>
<reference evidence="1" key="1">
    <citation type="submission" date="2022-04" db="EMBL/GenBank/DDBJ databases">
        <title>Genome of the entomopathogenic fungus Entomophthora muscae.</title>
        <authorList>
            <person name="Elya C."/>
            <person name="Lovett B.R."/>
            <person name="Lee E."/>
            <person name="Macias A.M."/>
            <person name="Hajek A.E."/>
            <person name="De Bivort B.L."/>
            <person name="Kasson M.T."/>
            <person name="De Fine Licht H.H."/>
            <person name="Stajich J.E."/>
        </authorList>
    </citation>
    <scope>NUCLEOTIDE SEQUENCE</scope>
    <source>
        <strain evidence="1">Berkeley</strain>
    </source>
</reference>
<evidence type="ECO:0000313" key="2">
    <source>
        <dbReference type="Proteomes" id="UP001165960"/>
    </source>
</evidence>
<gene>
    <name evidence="1" type="ORF">DSO57_1015963</name>
</gene>
<dbReference type="EMBL" id="QTSX02003614">
    <property type="protein sequence ID" value="KAJ9069690.1"/>
    <property type="molecule type" value="Genomic_DNA"/>
</dbReference>
<evidence type="ECO:0000313" key="1">
    <source>
        <dbReference type="EMBL" id="KAJ9069690.1"/>
    </source>
</evidence>
<protein>
    <submittedName>
        <fullName evidence="1">Uncharacterized protein</fullName>
    </submittedName>
</protein>
<sequence>MTTPKKQSDKAKAPPKTPTPSPEPDKTSPTSPHYLFVYFPYDPQETLFDFSYHSYPIPEPEEKQKHQPKMVAPTDDKIELWDIHSCCNCAVLAELQRQND</sequence>
<dbReference type="Proteomes" id="UP001165960">
    <property type="component" value="Unassembled WGS sequence"/>
</dbReference>
<accession>A0ACC2T5C8</accession>
<comment type="caution">
    <text evidence="1">The sequence shown here is derived from an EMBL/GenBank/DDBJ whole genome shotgun (WGS) entry which is preliminary data.</text>
</comment>
<proteinExistence type="predicted"/>
<name>A0ACC2T5C8_9FUNG</name>
<organism evidence="1 2">
    <name type="scientific">Entomophthora muscae</name>
    <dbReference type="NCBI Taxonomy" id="34485"/>
    <lineage>
        <taxon>Eukaryota</taxon>
        <taxon>Fungi</taxon>
        <taxon>Fungi incertae sedis</taxon>
        <taxon>Zoopagomycota</taxon>
        <taxon>Entomophthoromycotina</taxon>
        <taxon>Entomophthoromycetes</taxon>
        <taxon>Entomophthorales</taxon>
        <taxon>Entomophthoraceae</taxon>
        <taxon>Entomophthora</taxon>
    </lineage>
</organism>